<name>A0AAC8Q148_9BACT</name>
<feature type="region of interest" description="Disordered" evidence="1">
    <location>
        <begin position="1"/>
        <end position="43"/>
    </location>
</feature>
<evidence type="ECO:0000313" key="2">
    <source>
        <dbReference type="EMBL" id="AKI98866.1"/>
    </source>
</evidence>
<organism evidence="2 3">
    <name type="scientific">Archangium gephyra</name>
    <dbReference type="NCBI Taxonomy" id="48"/>
    <lineage>
        <taxon>Bacteria</taxon>
        <taxon>Pseudomonadati</taxon>
        <taxon>Myxococcota</taxon>
        <taxon>Myxococcia</taxon>
        <taxon>Myxococcales</taxon>
        <taxon>Cystobacterineae</taxon>
        <taxon>Archangiaceae</taxon>
        <taxon>Archangium</taxon>
    </lineage>
</organism>
<accession>A0AAC8Q148</accession>
<dbReference type="Proteomes" id="UP000035579">
    <property type="component" value="Chromosome"/>
</dbReference>
<gene>
    <name evidence="2" type="ORF">AA314_00493</name>
</gene>
<protein>
    <submittedName>
        <fullName evidence="2">Uncharacterized protein</fullName>
    </submittedName>
</protein>
<sequence>MSPGTSSARRRSSQAGCGECGRGNLRREPYRLSGPGVAGTLHF</sequence>
<evidence type="ECO:0000256" key="1">
    <source>
        <dbReference type="SAM" id="MobiDB-lite"/>
    </source>
</evidence>
<evidence type="ECO:0000313" key="3">
    <source>
        <dbReference type="Proteomes" id="UP000035579"/>
    </source>
</evidence>
<dbReference type="EMBL" id="CP011509">
    <property type="protein sequence ID" value="AKI98866.1"/>
    <property type="molecule type" value="Genomic_DNA"/>
</dbReference>
<proteinExistence type="predicted"/>
<dbReference type="KEGG" id="age:AA314_00493"/>
<reference evidence="2 3" key="1">
    <citation type="submission" date="2015-05" db="EMBL/GenBank/DDBJ databases">
        <title>Genome assembly of Archangium gephyra DSM 2261.</title>
        <authorList>
            <person name="Sharma G."/>
            <person name="Subramanian S."/>
        </authorList>
    </citation>
    <scope>NUCLEOTIDE SEQUENCE [LARGE SCALE GENOMIC DNA]</scope>
    <source>
        <strain evidence="2 3">DSM 2261</strain>
    </source>
</reference>
<dbReference type="AlphaFoldDB" id="A0AAC8Q148"/>